<dbReference type="InterPro" id="IPR033449">
    <property type="entry name" value="Rit1_N"/>
</dbReference>
<dbReference type="Pfam" id="PF17184">
    <property type="entry name" value="Rit1_C"/>
    <property type="match status" value="1"/>
</dbReference>
<dbReference type="EMBL" id="CP031386">
    <property type="protein sequence ID" value="QPG97195.1"/>
    <property type="molecule type" value="Genomic_DNA"/>
</dbReference>
<dbReference type="GO" id="GO:0043399">
    <property type="term" value="F:tRNA adenosine(64)-2'-O-ribosylphosphate transferase activity"/>
    <property type="evidence" value="ECO:0007669"/>
    <property type="project" value="InterPro"/>
</dbReference>
<organism evidence="3 4">
    <name type="scientific">Epichloe festucae (strain Fl1)</name>
    <dbReference type="NCBI Taxonomy" id="877507"/>
    <lineage>
        <taxon>Eukaryota</taxon>
        <taxon>Fungi</taxon>
        <taxon>Dikarya</taxon>
        <taxon>Ascomycota</taxon>
        <taxon>Pezizomycotina</taxon>
        <taxon>Sordariomycetes</taxon>
        <taxon>Hypocreomycetidae</taxon>
        <taxon>Hypocreales</taxon>
        <taxon>Clavicipitaceae</taxon>
        <taxon>Epichloe</taxon>
    </lineage>
</organism>
<dbReference type="InterPro" id="IPR033421">
    <property type="entry name" value="Rit1_DUSP-like"/>
</dbReference>
<reference evidence="3 4" key="1">
    <citation type="journal article" date="2018" name="PLoS Genet.">
        <title>Repeat elements organise 3D genome structure and mediate transcription in the filamentous fungus Epichloe festucae.</title>
        <authorList>
            <person name="Winter D.J."/>
            <person name="Ganley A.R.D."/>
            <person name="Young C.A."/>
            <person name="Liachko I."/>
            <person name="Schardl C.L."/>
            <person name="Dupont P.Y."/>
            <person name="Berry D."/>
            <person name="Ram A."/>
            <person name="Scott B."/>
            <person name="Cox M.P."/>
        </authorList>
    </citation>
    <scope>NUCLEOTIDE SEQUENCE [LARGE SCALE GENOMIC DNA]</scope>
    <source>
        <strain evidence="3 4">Fl1</strain>
    </source>
</reference>
<evidence type="ECO:0000259" key="1">
    <source>
        <dbReference type="Pfam" id="PF04179"/>
    </source>
</evidence>
<name>A0A7S9PU11_EPIFF</name>
<evidence type="ECO:0000259" key="2">
    <source>
        <dbReference type="Pfam" id="PF17184"/>
    </source>
</evidence>
<accession>A0A7S9PU11</accession>
<protein>
    <recommendedName>
        <fullName evidence="5">Initiator tRNA phosphoribosyl transferase</fullName>
    </recommendedName>
</protein>
<dbReference type="GO" id="GO:0005737">
    <property type="term" value="C:cytoplasm"/>
    <property type="evidence" value="ECO:0007669"/>
    <property type="project" value="TreeGrafter"/>
</dbReference>
<dbReference type="PIRSF" id="PIRSF007747">
    <property type="entry name" value="Ribosyl_Ptfrase"/>
    <property type="match status" value="1"/>
</dbReference>
<dbReference type="Pfam" id="PF04179">
    <property type="entry name" value="Init_tRNA_PT"/>
    <property type="match status" value="1"/>
</dbReference>
<dbReference type="Proteomes" id="UP000594364">
    <property type="component" value="Chromosome 2"/>
</dbReference>
<dbReference type="PANTHER" id="PTHR31811:SF0">
    <property type="entry name" value="TRNA A64-2'-O-RIBOSYLPHOSPHATE TRANSFERASE"/>
    <property type="match status" value="1"/>
</dbReference>
<evidence type="ECO:0008006" key="5">
    <source>
        <dbReference type="Google" id="ProtNLM"/>
    </source>
</evidence>
<dbReference type="PANTHER" id="PTHR31811">
    <property type="entry name" value="TRNA A64-2'-O-RIBOSYLPHOSPHATE TRANSFERASE"/>
    <property type="match status" value="1"/>
</dbReference>
<dbReference type="OrthoDB" id="45256at2759"/>
<evidence type="ECO:0000313" key="3">
    <source>
        <dbReference type="EMBL" id="QPG97195.1"/>
    </source>
</evidence>
<evidence type="ECO:0000313" key="4">
    <source>
        <dbReference type="Proteomes" id="UP000594364"/>
    </source>
</evidence>
<dbReference type="GO" id="GO:0019988">
    <property type="term" value="P:charged-tRNA amino acid modification"/>
    <property type="evidence" value="ECO:0007669"/>
    <property type="project" value="InterPro"/>
</dbReference>
<feature type="domain" description="Rit1 DUSP-like" evidence="1">
    <location>
        <begin position="358"/>
        <end position="472"/>
    </location>
</feature>
<keyword evidence="4" id="KW-1185">Reference proteome</keyword>
<dbReference type="AlphaFoldDB" id="A0A7S9PU11"/>
<sequence length="477" mass="52597">MAADPNNRNITINDIVFPCQPSISSLLASLKRSTLSIHNRLTSILADAQFVQLAASSASLAPRPLVANERCGSWYVPPGLKHASAYFKSTDGHERAWKFSTRRLNVHLIELVEKHDGIIIVDSTRRGKRMPDALSTTIPIWCTVLNHLLLPSHPLSHRLFLPPHLASTTRAQIEALIPSFVQSLRDLDLDLSPLPALTKPLRPAWITRDSTLLPAPDNSDPDPDPDRAIIFRDYRPVVCLTASRRVLGSELDSHDGYIQGAADDTENWACGLTPHVFWNHVDTLLSAADAHLPDLIASLLREDEAERRRHDASSRVRLTRQISVCALPLSAPESGTACCHVALTEAPTHKDTWVRAPNHMHVGLGKHKTASRNLRLALPEVCAFVSNFLETGPGLGEERQVIVACESGRDTSVGTALALSCYLFDGEEQFRVPDENVFFTKSHVKAKLGRIVTAYPAGNPSRQTLQSVNSFLMDRAR</sequence>
<gene>
    <name evidence="3" type="ORF">C2857_005935</name>
</gene>
<dbReference type="InterPro" id="IPR007306">
    <property type="entry name" value="Rit1"/>
</dbReference>
<feature type="domain" description="Rit1 N-terminal" evidence="2">
    <location>
        <begin position="30"/>
        <end position="300"/>
    </location>
</feature>
<proteinExistence type="predicted"/>